<dbReference type="RefSeq" id="WP_209649295.1">
    <property type="nucleotide sequence ID" value="NZ_JAGGLL010000002.1"/>
</dbReference>
<comment type="caution">
    <text evidence="1">The sequence shown here is derived from an EMBL/GenBank/DDBJ whole genome shotgun (WGS) entry which is preliminary data.</text>
</comment>
<name>A0ABS4JYG5_9CLOT</name>
<protein>
    <recommendedName>
        <fullName evidence="3">Nitroreductase domain-containing protein</fullName>
    </recommendedName>
</protein>
<proteinExistence type="predicted"/>
<evidence type="ECO:0000313" key="1">
    <source>
        <dbReference type="EMBL" id="MBP2020582.1"/>
    </source>
</evidence>
<keyword evidence="2" id="KW-1185">Reference proteome</keyword>
<dbReference type="InterPro" id="IPR000415">
    <property type="entry name" value="Nitroreductase-like"/>
</dbReference>
<dbReference type="Proteomes" id="UP001519308">
    <property type="component" value="Unassembled WGS sequence"/>
</dbReference>
<organism evidence="1 2">
    <name type="scientific">Clostridium punense</name>
    <dbReference type="NCBI Taxonomy" id="1054297"/>
    <lineage>
        <taxon>Bacteria</taxon>
        <taxon>Bacillati</taxon>
        <taxon>Bacillota</taxon>
        <taxon>Clostridia</taxon>
        <taxon>Eubacteriales</taxon>
        <taxon>Clostridiaceae</taxon>
        <taxon>Clostridium</taxon>
    </lineage>
</organism>
<evidence type="ECO:0008006" key="3">
    <source>
        <dbReference type="Google" id="ProtNLM"/>
    </source>
</evidence>
<dbReference type="SUPFAM" id="SSF55469">
    <property type="entry name" value="FMN-dependent nitroreductase-like"/>
    <property type="match status" value="1"/>
</dbReference>
<evidence type="ECO:0000313" key="2">
    <source>
        <dbReference type="Proteomes" id="UP001519308"/>
    </source>
</evidence>
<accession>A0ABS4JYG5</accession>
<reference evidence="1 2" key="1">
    <citation type="submission" date="2021-03" db="EMBL/GenBank/DDBJ databases">
        <title>Genomic Encyclopedia of Type Strains, Phase IV (KMG-IV): sequencing the most valuable type-strain genomes for metagenomic binning, comparative biology and taxonomic classification.</title>
        <authorList>
            <person name="Goeker M."/>
        </authorList>
    </citation>
    <scope>NUCLEOTIDE SEQUENCE [LARGE SCALE GENOMIC DNA]</scope>
    <source>
        <strain evidence="1 2">DSM 28650</strain>
    </source>
</reference>
<dbReference type="EMBL" id="JAGGLL010000002">
    <property type="protein sequence ID" value="MBP2020582.1"/>
    <property type="molecule type" value="Genomic_DNA"/>
</dbReference>
<sequence>MDFMDLAKKRYSVRKYKSDPVEKEKLMKNKKMASTFNGKPFFYLLYDYLTKTSYY</sequence>
<gene>
    <name evidence="1" type="ORF">J2Z44_000366</name>
</gene>
<dbReference type="Gene3D" id="3.40.109.10">
    <property type="entry name" value="NADH Oxidase"/>
    <property type="match status" value="1"/>
</dbReference>